<dbReference type="Proteomes" id="UP000554482">
    <property type="component" value="Unassembled WGS sequence"/>
</dbReference>
<proteinExistence type="inferred from homology"/>
<dbReference type="PROSITE" id="PS51704">
    <property type="entry name" value="GP_PDE"/>
    <property type="match status" value="1"/>
</dbReference>
<sequence>MALKAIHVSDVPHLDHIPENAAFTLYSSTQLKNHLKGNKDATLLSVKNIDKFQVIGHRGNGMNKLCSSDPRMKAIKENSLQSFNAAAAFDVDFVEFDVQVTKDDIPIIFHDDFILTEENGTLLEKKVTELTLADFLCYGPQREPGIVGKSLFRKTKDGRICNWKVENDDSLCTLQEAFQKVESSLGFNIELKFDDYIDYQEEEIVQVLQVILQVVFNYANGRPIIFSTFQPDAARVIRKLQNTYPVLFLTDGGSYVYNDVRRNSLDEAIKLCLANGLHGIVSEVKAIFRNPGEITRIKESNLLLMTYGQLNNVQEAVYLQHLLGVDGVIVDFVKEIVEVVTDITKPMTFSEEEYVSEEKGEKEVIRRPKFSQHELAFLLKLIPNLIQY</sequence>
<dbReference type="EMBL" id="JABWDY010041676">
    <property type="protein sequence ID" value="KAF5177241.1"/>
    <property type="molecule type" value="Genomic_DNA"/>
</dbReference>
<reference evidence="7 8" key="1">
    <citation type="submission" date="2020-06" db="EMBL/GenBank/DDBJ databases">
        <title>Transcriptomic and genomic resources for Thalictrum thalictroides and T. hernandezii: Facilitating candidate gene discovery in an emerging model plant lineage.</title>
        <authorList>
            <person name="Arias T."/>
            <person name="Riano-Pachon D.M."/>
            <person name="Di Stilio V.S."/>
        </authorList>
    </citation>
    <scope>NUCLEOTIDE SEQUENCE [LARGE SCALE GENOMIC DNA]</scope>
    <source>
        <strain evidence="8">cv. WT478/WT964</strain>
        <tissue evidence="7">Leaves</tissue>
    </source>
</reference>
<name>A0A7J6UXN0_THATH</name>
<organism evidence="7 8">
    <name type="scientific">Thalictrum thalictroides</name>
    <name type="common">Rue-anemone</name>
    <name type="synonym">Anemone thalictroides</name>
    <dbReference type="NCBI Taxonomy" id="46969"/>
    <lineage>
        <taxon>Eukaryota</taxon>
        <taxon>Viridiplantae</taxon>
        <taxon>Streptophyta</taxon>
        <taxon>Embryophyta</taxon>
        <taxon>Tracheophyta</taxon>
        <taxon>Spermatophyta</taxon>
        <taxon>Magnoliopsida</taxon>
        <taxon>Ranunculales</taxon>
        <taxon>Ranunculaceae</taxon>
        <taxon>Thalictroideae</taxon>
        <taxon>Thalictrum</taxon>
    </lineage>
</organism>
<dbReference type="InterPro" id="IPR030395">
    <property type="entry name" value="GP_PDE_dom"/>
</dbReference>
<keyword evidence="8" id="KW-1185">Reference proteome</keyword>
<evidence type="ECO:0000313" key="8">
    <source>
        <dbReference type="Proteomes" id="UP000554482"/>
    </source>
</evidence>
<evidence type="ECO:0000259" key="6">
    <source>
        <dbReference type="PROSITE" id="PS51704"/>
    </source>
</evidence>
<dbReference type="SUPFAM" id="SSF51695">
    <property type="entry name" value="PLC-like phosphodiesterases"/>
    <property type="match status" value="1"/>
</dbReference>
<evidence type="ECO:0000256" key="4">
    <source>
        <dbReference type="ARBA" id="ARBA00022801"/>
    </source>
</evidence>
<dbReference type="OrthoDB" id="1058301at2759"/>
<dbReference type="InterPro" id="IPR017946">
    <property type="entry name" value="PLC-like_Pdiesterase_TIM-brl"/>
</dbReference>
<keyword evidence="3" id="KW-0319">Glycerol metabolism</keyword>
<dbReference type="GO" id="GO:0008889">
    <property type="term" value="F:glycerophosphodiester phosphodiesterase activity"/>
    <property type="evidence" value="ECO:0007669"/>
    <property type="project" value="UniProtKB-EC"/>
</dbReference>
<evidence type="ECO:0000256" key="5">
    <source>
        <dbReference type="ARBA" id="ARBA00047512"/>
    </source>
</evidence>
<protein>
    <recommendedName>
        <fullName evidence="2">glycerophosphodiester phosphodiesterase</fullName>
        <ecNumber evidence="2">3.1.4.46</ecNumber>
    </recommendedName>
</protein>
<evidence type="ECO:0000256" key="2">
    <source>
        <dbReference type="ARBA" id="ARBA00012247"/>
    </source>
</evidence>
<dbReference type="Pfam" id="PF03009">
    <property type="entry name" value="GDPD"/>
    <property type="match status" value="1"/>
</dbReference>
<dbReference type="FunFam" id="3.20.20.190:FF:000034">
    <property type="entry name" value="Glycerophosphodiester phosphodiesterase GDPD2"/>
    <property type="match status" value="1"/>
</dbReference>
<feature type="domain" description="GP-PDE" evidence="6">
    <location>
        <begin position="52"/>
        <end position="340"/>
    </location>
</feature>
<comment type="similarity">
    <text evidence="1">Belongs to the glycerophosphoryl diester phosphodiesterase family.</text>
</comment>
<evidence type="ECO:0000256" key="3">
    <source>
        <dbReference type="ARBA" id="ARBA00022798"/>
    </source>
</evidence>
<dbReference type="AlphaFoldDB" id="A0A7J6UXN0"/>
<comment type="caution">
    <text evidence="7">The sequence shown here is derived from an EMBL/GenBank/DDBJ whole genome shotgun (WGS) entry which is preliminary data.</text>
</comment>
<dbReference type="Gene3D" id="3.20.20.190">
    <property type="entry name" value="Phosphatidylinositol (PI) phosphodiesterase"/>
    <property type="match status" value="1"/>
</dbReference>
<keyword evidence="4" id="KW-0378">Hydrolase</keyword>
<comment type="catalytic activity">
    <reaction evidence="5">
        <text>a sn-glycero-3-phosphodiester + H2O = an alcohol + sn-glycerol 3-phosphate + H(+)</text>
        <dbReference type="Rhea" id="RHEA:12969"/>
        <dbReference type="ChEBI" id="CHEBI:15377"/>
        <dbReference type="ChEBI" id="CHEBI:15378"/>
        <dbReference type="ChEBI" id="CHEBI:30879"/>
        <dbReference type="ChEBI" id="CHEBI:57597"/>
        <dbReference type="ChEBI" id="CHEBI:83408"/>
        <dbReference type="EC" id="3.1.4.46"/>
    </reaction>
</comment>
<dbReference type="PANTHER" id="PTHR22958:SF1">
    <property type="entry name" value="GLYCEROPHOSPHOCHOLINE PHOSPHODIESTERASE GPCPD1"/>
    <property type="match status" value="1"/>
</dbReference>
<dbReference type="GO" id="GO:0046475">
    <property type="term" value="P:glycerophospholipid catabolic process"/>
    <property type="evidence" value="ECO:0007669"/>
    <property type="project" value="TreeGrafter"/>
</dbReference>
<evidence type="ECO:0000313" key="7">
    <source>
        <dbReference type="EMBL" id="KAF5177241.1"/>
    </source>
</evidence>
<dbReference type="InterPro" id="IPR051578">
    <property type="entry name" value="GDPD"/>
</dbReference>
<evidence type="ECO:0000256" key="1">
    <source>
        <dbReference type="ARBA" id="ARBA00007277"/>
    </source>
</evidence>
<accession>A0A7J6UXN0</accession>
<gene>
    <name evidence="7" type="ORF">FRX31_033172</name>
</gene>
<dbReference type="PANTHER" id="PTHR22958">
    <property type="entry name" value="GLYCEROPHOSPHORYL DIESTER PHOSPHODIESTERASE"/>
    <property type="match status" value="1"/>
</dbReference>
<dbReference type="EC" id="3.1.4.46" evidence="2"/>
<dbReference type="GO" id="GO:0006071">
    <property type="term" value="P:glycerol metabolic process"/>
    <property type="evidence" value="ECO:0007669"/>
    <property type="project" value="UniProtKB-KW"/>
</dbReference>